<dbReference type="PROSITE" id="PS01348">
    <property type="entry name" value="MRAY_2"/>
    <property type="match status" value="1"/>
</dbReference>
<evidence type="ECO:0000313" key="10">
    <source>
        <dbReference type="Proteomes" id="UP000636579"/>
    </source>
</evidence>
<dbReference type="EMBL" id="JADBEE010000001">
    <property type="protein sequence ID" value="MBE1513314.1"/>
    <property type="molecule type" value="Genomic_DNA"/>
</dbReference>
<accession>A0ABR9J366</accession>
<evidence type="ECO:0000256" key="7">
    <source>
        <dbReference type="SAM" id="MobiDB-lite"/>
    </source>
</evidence>
<feature type="transmembrane region" description="Helical" evidence="8">
    <location>
        <begin position="112"/>
        <end position="133"/>
    </location>
</feature>
<feature type="transmembrane region" description="Helical" evidence="8">
    <location>
        <begin position="165"/>
        <end position="184"/>
    </location>
</feature>
<evidence type="ECO:0000256" key="6">
    <source>
        <dbReference type="ARBA" id="ARBA00023136"/>
    </source>
</evidence>
<feature type="transmembrane region" description="Helical" evidence="8">
    <location>
        <begin position="48"/>
        <end position="70"/>
    </location>
</feature>
<feature type="transmembrane region" description="Helical" evidence="8">
    <location>
        <begin position="196"/>
        <end position="214"/>
    </location>
</feature>
<dbReference type="CDD" id="cd06853">
    <property type="entry name" value="GT_WecA_like"/>
    <property type="match status" value="1"/>
</dbReference>
<gene>
    <name evidence="9" type="ORF">H4W26_000069</name>
</gene>
<dbReference type="Proteomes" id="UP000636579">
    <property type="component" value="Unassembled WGS sequence"/>
</dbReference>
<reference evidence="9 10" key="1">
    <citation type="submission" date="2020-10" db="EMBL/GenBank/DDBJ databases">
        <title>Sequencing the genomes of 1000 actinobacteria strains.</title>
        <authorList>
            <person name="Klenk H.-P."/>
        </authorList>
    </citation>
    <scope>NUCLEOTIDE SEQUENCE [LARGE SCALE GENOMIC DNA]</scope>
    <source>
        <strain evidence="9 10">DSM 15474</strain>
    </source>
</reference>
<feature type="transmembrane region" description="Helical" evidence="8">
    <location>
        <begin position="139"/>
        <end position="158"/>
    </location>
</feature>
<comment type="subcellular location">
    <subcellularLocation>
        <location evidence="1">Cell membrane</location>
        <topology evidence="1">Multi-pass membrane protein</topology>
    </subcellularLocation>
</comment>
<sequence>MIYFLAVLAVSMVVTYLLTPLVRTIALKLGIYTQIRDRDVHSQIKPRWGGVAMFVGMIVGLAAASTIPYLEGIFADLTPVRGVFAAMVLILLVGMADDAWDIPWMVKLAGQVGSAVILVVHGITLEVMPVGWLGVGGPWVQAFLTVFVVVLTINAFNFIDGLDGLASGVAALGAAAFFIYSYLLTLSINAFDASNLVTLLMAVLLGSCLGFLPHNFYPSRIIMGDTGAMLLGLVMAAGALAVTADVGQLTEGFRFRNIPAYMPILLPLAVTLLPLLDLALAVARRTARGASPFSPDRGHLHHKLVDGGYSHPQAVLLLHFWSALFAFGAVSLYFVEWWIVTLLMILSLGAAVVFTLGPWLRRRARRVNRAAAEQALRERRLRQRRGEPAHSPYQPPHEPGPAAAEEGQL</sequence>
<dbReference type="GO" id="GO:0036380">
    <property type="term" value="F:UDP-N-acetylglucosamine-undecaprenyl-phosphate N-acetylglucosaminephosphotransferase activity"/>
    <property type="evidence" value="ECO:0007669"/>
    <property type="project" value="UniProtKB-EC"/>
</dbReference>
<dbReference type="RefSeq" id="WP_192590224.1">
    <property type="nucleotide sequence ID" value="NZ_JADBEE010000001.1"/>
</dbReference>
<organism evidence="9 10">
    <name type="scientific">Nesterenkonia halotolerans</name>
    <dbReference type="NCBI Taxonomy" id="225325"/>
    <lineage>
        <taxon>Bacteria</taxon>
        <taxon>Bacillati</taxon>
        <taxon>Actinomycetota</taxon>
        <taxon>Actinomycetes</taxon>
        <taxon>Micrococcales</taxon>
        <taxon>Micrococcaceae</taxon>
        <taxon>Nesterenkonia</taxon>
    </lineage>
</organism>
<keyword evidence="2" id="KW-1003">Cell membrane</keyword>
<evidence type="ECO:0000256" key="8">
    <source>
        <dbReference type="SAM" id="Phobius"/>
    </source>
</evidence>
<keyword evidence="6 8" id="KW-0472">Membrane</keyword>
<evidence type="ECO:0000256" key="4">
    <source>
        <dbReference type="ARBA" id="ARBA00022692"/>
    </source>
</evidence>
<dbReference type="PANTHER" id="PTHR22926:SF3">
    <property type="entry name" value="UNDECAPRENYL-PHOSPHATE ALPHA-N-ACETYLGLUCOSAMINYL 1-PHOSPHATE TRANSFERASE"/>
    <property type="match status" value="1"/>
</dbReference>
<feature type="transmembrane region" description="Helical" evidence="8">
    <location>
        <begin position="314"/>
        <end position="334"/>
    </location>
</feature>
<dbReference type="InterPro" id="IPR018480">
    <property type="entry name" value="PNAcMuramoyl-5peptid_Trfase_CS"/>
</dbReference>
<keyword evidence="4 8" id="KW-0812">Transmembrane</keyword>
<feature type="region of interest" description="Disordered" evidence="7">
    <location>
        <begin position="376"/>
        <end position="409"/>
    </location>
</feature>
<feature type="compositionally biased region" description="Low complexity" evidence="7">
    <location>
        <begin position="400"/>
        <end position="409"/>
    </location>
</feature>
<evidence type="ECO:0000256" key="1">
    <source>
        <dbReference type="ARBA" id="ARBA00004651"/>
    </source>
</evidence>
<feature type="transmembrane region" description="Helical" evidence="8">
    <location>
        <begin position="264"/>
        <end position="283"/>
    </location>
</feature>
<name>A0ABR9J366_9MICC</name>
<proteinExistence type="predicted"/>
<evidence type="ECO:0000256" key="3">
    <source>
        <dbReference type="ARBA" id="ARBA00022679"/>
    </source>
</evidence>
<evidence type="ECO:0000256" key="2">
    <source>
        <dbReference type="ARBA" id="ARBA00022475"/>
    </source>
</evidence>
<evidence type="ECO:0000313" key="9">
    <source>
        <dbReference type="EMBL" id="MBE1513314.1"/>
    </source>
</evidence>
<dbReference type="InterPro" id="IPR000715">
    <property type="entry name" value="Glycosyl_transferase_4"/>
</dbReference>
<dbReference type="EC" id="2.7.8.33" evidence="9"/>
<feature type="transmembrane region" description="Helical" evidence="8">
    <location>
        <begin position="340"/>
        <end position="360"/>
    </location>
</feature>
<feature type="transmembrane region" description="Helical" evidence="8">
    <location>
        <begin position="6"/>
        <end position="27"/>
    </location>
</feature>
<keyword evidence="10" id="KW-1185">Reference proteome</keyword>
<dbReference type="Pfam" id="PF00953">
    <property type="entry name" value="Glycos_transf_4"/>
    <property type="match status" value="1"/>
</dbReference>
<protein>
    <submittedName>
        <fullName evidence="9">UDP-GlcNAc:undecaprenyl-phosphate GlcNAc-1-phosphate transferase</fullName>
        <ecNumber evidence="9">2.7.8.33</ecNumber>
    </submittedName>
</protein>
<comment type="caution">
    <text evidence="9">The sequence shown here is derived from an EMBL/GenBank/DDBJ whole genome shotgun (WGS) entry which is preliminary data.</text>
</comment>
<dbReference type="PANTHER" id="PTHR22926">
    <property type="entry name" value="PHOSPHO-N-ACETYLMURAMOYL-PENTAPEPTIDE-TRANSFERASE"/>
    <property type="match status" value="1"/>
</dbReference>
<keyword evidence="3 9" id="KW-0808">Transferase</keyword>
<keyword evidence="5 8" id="KW-1133">Transmembrane helix</keyword>
<evidence type="ECO:0000256" key="5">
    <source>
        <dbReference type="ARBA" id="ARBA00022989"/>
    </source>
</evidence>
<feature type="transmembrane region" description="Helical" evidence="8">
    <location>
        <begin position="82"/>
        <end position="100"/>
    </location>
</feature>
<feature type="transmembrane region" description="Helical" evidence="8">
    <location>
        <begin position="226"/>
        <end position="244"/>
    </location>
</feature>